<proteinExistence type="predicted"/>
<evidence type="ECO:0000313" key="2">
    <source>
        <dbReference type="Proteomes" id="UP000273811"/>
    </source>
</evidence>
<name>A0A443IMW1_9BACI</name>
<reference evidence="1" key="1">
    <citation type="submission" date="2018-12" db="EMBL/GenBank/DDBJ databases">
        <authorList>
            <person name="Sun L."/>
            <person name="Chen Z."/>
        </authorList>
    </citation>
    <scope>NUCLEOTIDE SEQUENCE [LARGE SCALE GENOMIC DNA]</scope>
    <source>
        <strain evidence="1">DSM 16012</strain>
    </source>
</reference>
<dbReference type="AlphaFoldDB" id="A0A443IMW1"/>
<evidence type="ECO:0000313" key="1">
    <source>
        <dbReference type="EMBL" id="RWR06720.1"/>
    </source>
</evidence>
<dbReference type="OrthoDB" id="2880076at2"/>
<comment type="caution">
    <text evidence="1">The sequence shown here is derived from an EMBL/GenBank/DDBJ whole genome shotgun (WGS) entry which is preliminary data.</text>
</comment>
<dbReference type="Proteomes" id="UP000273811">
    <property type="component" value="Unassembled WGS sequence"/>
</dbReference>
<accession>A0A443IMW1</accession>
<sequence>MSTIKDLLDDAVRYEESALAHYIFFLLQEGKVQLADDKSALDLNLSYADKFQDMWKNNVLGFDKIKIYSLKQSKDTFIFIFAESPRDARYLYWREYGQEPINCMELSQDEIISYGNRFMSFRQIKKEMQKFPCILGYFKKPNLTVRR</sequence>
<dbReference type="RefSeq" id="WP_120074624.1">
    <property type="nucleotide sequence ID" value="NZ_CP126113.1"/>
</dbReference>
<protein>
    <submittedName>
        <fullName evidence="1">Uncharacterized protein</fullName>
    </submittedName>
</protein>
<organism evidence="1 2">
    <name type="scientific">Siminovitchia fortis</name>
    <dbReference type="NCBI Taxonomy" id="254758"/>
    <lineage>
        <taxon>Bacteria</taxon>
        <taxon>Bacillati</taxon>
        <taxon>Bacillota</taxon>
        <taxon>Bacilli</taxon>
        <taxon>Bacillales</taxon>
        <taxon>Bacillaceae</taxon>
        <taxon>Siminovitchia</taxon>
    </lineage>
</organism>
<keyword evidence="2" id="KW-1185">Reference proteome</keyword>
<dbReference type="EMBL" id="QYTU02000034">
    <property type="protein sequence ID" value="RWR06720.1"/>
    <property type="molecule type" value="Genomic_DNA"/>
</dbReference>
<gene>
    <name evidence="1" type="ORF">D4N35_013720</name>
</gene>